<evidence type="ECO:0000313" key="3">
    <source>
        <dbReference type="EMBL" id="KAK3744486.1"/>
    </source>
</evidence>
<dbReference type="Proteomes" id="UP001283361">
    <property type="component" value="Unassembled WGS sequence"/>
</dbReference>
<sequence>MTHILEHDFLEEQVQAIYEIGLYVTRLRKFAPPNRAKVATSNYKLGEYLFDQKLHKKAQLDEKEPEGPPKRNYGKMA</sequence>
<gene>
    <name evidence="3" type="ORF">RRG08_063206</name>
</gene>
<comment type="caution">
    <text evidence="3">The sequence shown here is derived from an EMBL/GenBank/DDBJ whole genome shotgun (WGS) entry which is preliminary data.</text>
</comment>
<evidence type="ECO:0000313" key="4">
    <source>
        <dbReference type="Proteomes" id="UP001283361"/>
    </source>
</evidence>
<proteinExistence type="predicted"/>
<evidence type="ECO:0000259" key="2">
    <source>
        <dbReference type="PROSITE" id="PS50905"/>
    </source>
</evidence>
<organism evidence="3 4">
    <name type="scientific">Elysia crispata</name>
    <name type="common">lettuce slug</name>
    <dbReference type="NCBI Taxonomy" id="231223"/>
    <lineage>
        <taxon>Eukaryota</taxon>
        <taxon>Metazoa</taxon>
        <taxon>Spiralia</taxon>
        <taxon>Lophotrochozoa</taxon>
        <taxon>Mollusca</taxon>
        <taxon>Gastropoda</taxon>
        <taxon>Heterobranchia</taxon>
        <taxon>Euthyneura</taxon>
        <taxon>Panpulmonata</taxon>
        <taxon>Sacoglossa</taxon>
        <taxon>Placobranchoidea</taxon>
        <taxon>Plakobranchidae</taxon>
        <taxon>Elysia</taxon>
    </lineage>
</organism>
<dbReference type="AlphaFoldDB" id="A0AAE0YG63"/>
<feature type="compositionally biased region" description="Basic and acidic residues" evidence="1">
    <location>
        <begin position="57"/>
        <end position="69"/>
    </location>
</feature>
<dbReference type="InterPro" id="IPR012347">
    <property type="entry name" value="Ferritin-like"/>
</dbReference>
<feature type="domain" description="Ferritin-like diiron" evidence="2">
    <location>
        <begin position="1"/>
        <end position="31"/>
    </location>
</feature>
<evidence type="ECO:0000256" key="1">
    <source>
        <dbReference type="SAM" id="MobiDB-lite"/>
    </source>
</evidence>
<dbReference type="InterPro" id="IPR009078">
    <property type="entry name" value="Ferritin-like_SF"/>
</dbReference>
<protein>
    <recommendedName>
        <fullName evidence="2">Ferritin-like diiron domain-containing protein</fullName>
    </recommendedName>
</protein>
<name>A0AAE0YG63_9GAST</name>
<keyword evidence="4" id="KW-1185">Reference proteome</keyword>
<dbReference type="Gene3D" id="1.20.1260.10">
    <property type="match status" value="1"/>
</dbReference>
<reference evidence="3" key="1">
    <citation type="journal article" date="2023" name="G3 (Bethesda)">
        <title>A reference genome for the long-term kleptoplast-retaining sea slug Elysia crispata morphotype clarki.</title>
        <authorList>
            <person name="Eastman K.E."/>
            <person name="Pendleton A.L."/>
            <person name="Shaikh M.A."/>
            <person name="Suttiyut T."/>
            <person name="Ogas R."/>
            <person name="Tomko P."/>
            <person name="Gavelis G."/>
            <person name="Widhalm J.R."/>
            <person name="Wisecaver J.H."/>
        </authorList>
    </citation>
    <scope>NUCLEOTIDE SEQUENCE</scope>
    <source>
        <strain evidence="3">ECLA1</strain>
    </source>
</reference>
<accession>A0AAE0YG63</accession>
<dbReference type="InterPro" id="IPR009040">
    <property type="entry name" value="Ferritin-like_diiron"/>
</dbReference>
<dbReference type="EMBL" id="JAWDGP010006257">
    <property type="protein sequence ID" value="KAK3744486.1"/>
    <property type="molecule type" value="Genomic_DNA"/>
</dbReference>
<feature type="region of interest" description="Disordered" evidence="1">
    <location>
        <begin position="57"/>
        <end position="77"/>
    </location>
</feature>
<dbReference type="PROSITE" id="PS50905">
    <property type="entry name" value="FERRITIN_LIKE"/>
    <property type="match status" value="1"/>
</dbReference>
<dbReference type="SUPFAM" id="SSF47240">
    <property type="entry name" value="Ferritin-like"/>
    <property type="match status" value="1"/>
</dbReference>